<protein>
    <submittedName>
        <fullName evidence="2">Uncharacterized protein</fullName>
    </submittedName>
</protein>
<keyword evidence="1" id="KW-0472">Membrane</keyword>
<accession>A0A161PRR2</accession>
<gene>
    <name evidence="2" type="ORF">AZI87_11195</name>
</gene>
<keyword evidence="1" id="KW-0812">Transmembrane</keyword>
<dbReference type="AlphaFoldDB" id="A0A161PRR2"/>
<reference evidence="2 3" key="1">
    <citation type="submission" date="2016-03" db="EMBL/GenBank/DDBJ databases">
        <authorList>
            <person name="Ploux O."/>
        </authorList>
    </citation>
    <scope>NUCLEOTIDE SEQUENCE [LARGE SCALE GENOMIC DNA]</scope>
    <source>
        <strain evidence="2 3">EC13</strain>
    </source>
</reference>
<keyword evidence="1" id="KW-1133">Transmembrane helix</keyword>
<dbReference type="EMBL" id="LUKD01000005">
    <property type="protein sequence ID" value="KYG65128.1"/>
    <property type="molecule type" value="Genomic_DNA"/>
</dbReference>
<feature type="transmembrane region" description="Helical" evidence="1">
    <location>
        <begin position="41"/>
        <end position="64"/>
    </location>
</feature>
<proteinExistence type="predicted"/>
<evidence type="ECO:0000256" key="1">
    <source>
        <dbReference type="SAM" id="Phobius"/>
    </source>
</evidence>
<dbReference type="Proteomes" id="UP000075799">
    <property type="component" value="Unassembled WGS sequence"/>
</dbReference>
<evidence type="ECO:0000313" key="3">
    <source>
        <dbReference type="Proteomes" id="UP000075799"/>
    </source>
</evidence>
<dbReference type="OrthoDB" id="5296381at2"/>
<name>A0A161PRR2_BDEBC</name>
<comment type="caution">
    <text evidence="2">The sequence shown here is derived from an EMBL/GenBank/DDBJ whole genome shotgun (WGS) entry which is preliminary data.</text>
</comment>
<dbReference type="RefSeq" id="WP_063206895.1">
    <property type="nucleotide sequence ID" value="NZ_LUKD01000005.1"/>
</dbReference>
<organism evidence="2 3">
    <name type="scientific">Bdellovibrio bacteriovorus</name>
    <dbReference type="NCBI Taxonomy" id="959"/>
    <lineage>
        <taxon>Bacteria</taxon>
        <taxon>Pseudomonadati</taxon>
        <taxon>Bdellovibrionota</taxon>
        <taxon>Bdellovibrionia</taxon>
        <taxon>Bdellovibrionales</taxon>
        <taxon>Pseudobdellovibrionaceae</taxon>
        <taxon>Bdellovibrio</taxon>
    </lineage>
</organism>
<evidence type="ECO:0000313" key="2">
    <source>
        <dbReference type="EMBL" id="KYG65128.1"/>
    </source>
</evidence>
<sequence>MANSSKPPLLDRMTPKVVREAKKVFRESGLKGVIKRYGWKFFAVFFAYYLIRDVTLYILLPLYLANKLF</sequence>